<gene>
    <name evidence="2" type="ORF">ACIGXA_39940</name>
</gene>
<dbReference type="EMBL" id="JBITYG010000022">
    <property type="protein sequence ID" value="MFI9106684.1"/>
    <property type="molecule type" value="Genomic_DNA"/>
</dbReference>
<comment type="caution">
    <text evidence="2">The sequence shown here is derived from an EMBL/GenBank/DDBJ whole genome shotgun (WGS) entry which is preliminary data.</text>
</comment>
<feature type="region of interest" description="Disordered" evidence="1">
    <location>
        <begin position="186"/>
        <end position="210"/>
    </location>
</feature>
<sequence>MPSGSASRARQRSAPAAGRPVPQRAARGVHQAVLHLIRQTCPRLPHAQAAAAAAHWARAINSPPKPPRGSARSAGTTPRRLAKKRVGQSPETPAQKVAAIHRLAGDDEVAAQVAADVLRRPAVAAKVVADDTARHMVNRAQSTQHRTEVVHDLIADDTVAAQVASDVLRRPEVAARIVADDTARHAVNRPDRPPPAAGRYVSPGHPRAAARPGLYRATHRPVAPLRGHIRVASQVRALFAYQR</sequence>
<feature type="region of interest" description="Disordered" evidence="1">
    <location>
        <begin position="1"/>
        <end position="27"/>
    </location>
</feature>
<evidence type="ECO:0000313" key="2">
    <source>
        <dbReference type="EMBL" id="MFI9106684.1"/>
    </source>
</evidence>
<proteinExistence type="predicted"/>
<feature type="compositionally biased region" description="Low complexity" evidence="1">
    <location>
        <begin position="1"/>
        <end position="20"/>
    </location>
</feature>
<organism evidence="2 3">
    <name type="scientific">Streptomyces fildesensis</name>
    <dbReference type="NCBI Taxonomy" id="375757"/>
    <lineage>
        <taxon>Bacteria</taxon>
        <taxon>Bacillati</taxon>
        <taxon>Actinomycetota</taxon>
        <taxon>Actinomycetes</taxon>
        <taxon>Kitasatosporales</taxon>
        <taxon>Streptomycetaceae</taxon>
        <taxon>Streptomyces</taxon>
    </lineage>
</organism>
<feature type="region of interest" description="Disordered" evidence="1">
    <location>
        <begin position="60"/>
        <end position="94"/>
    </location>
</feature>
<protein>
    <submittedName>
        <fullName evidence="2">DUF6192 family protein</fullName>
    </submittedName>
</protein>
<evidence type="ECO:0000313" key="3">
    <source>
        <dbReference type="Proteomes" id="UP001614394"/>
    </source>
</evidence>
<dbReference type="Pfam" id="PF19691">
    <property type="entry name" value="DUF6192"/>
    <property type="match status" value="1"/>
</dbReference>
<dbReference type="Proteomes" id="UP001614394">
    <property type="component" value="Unassembled WGS sequence"/>
</dbReference>
<name>A0ABW8CJQ3_9ACTN</name>
<dbReference type="RefSeq" id="WP_399658386.1">
    <property type="nucleotide sequence ID" value="NZ_JBITYG010000022.1"/>
</dbReference>
<dbReference type="InterPro" id="IPR045683">
    <property type="entry name" value="DUF6192"/>
</dbReference>
<reference evidence="2 3" key="1">
    <citation type="submission" date="2024-10" db="EMBL/GenBank/DDBJ databases">
        <title>The Natural Products Discovery Center: Release of the First 8490 Sequenced Strains for Exploring Actinobacteria Biosynthetic Diversity.</title>
        <authorList>
            <person name="Kalkreuter E."/>
            <person name="Kautsar S.A."/>
            <person name="Yang D."/>
            <person name="Bader C.D."/>
            <person name="Teijaro C.N."/>
            <person name="Fluegel L."/>
            <person name="Davis C.M."/>
            <person name="Simpson J.R."/>
            <person name="Lauterbach L."/>
            <person name="Steele A.D."/>
            <person name="Gui C."/>
            <person name="Meng S."/>
            <person name="Li G."/>
            <person name="Viehrig K."/>
            <person name="Ye F."/>
            <person name="Su P."/>
            <person name="Kiefer A.F."/>
            <person name="Nichols A."/>
            <person name="Cepeda A.J."/>
            <person name="Yan W."/>
            <person name="Fan B."/>
            <person name="Jiang Y."/>
            <person name="Adhikari A."/>
            <person name="Zheng C.-J."/>
            <person name="Schuster L."/>
            <person name="Cowan T.M."/>
            <person name="Smanski M.J."/>
            <person name="Chevrette M.G."/>
            <person name="De Carvalho L.P.S."/>
            <person name="Shen B."/>
        </authorList>
    </citation>
    <scope>NUCLEOTIDE SEQUENCE [LARGE SCALE GENOMIC DNA]</scope>
    <source>
        <strain evidence="2 3">NPDC053399</strain>
    </source>
</reference>
<keyword evidence="3" id="KW-1185">Reference proteome</keyword>
<evidence type="ECO:0000256" key="1">
    <source>
        <dbReference type="SAM" id="MobiDB-lite"/>
    </source>
</evidence>
<accession>A0ABW8CJQ3</accession>